<accession>A0AA35WIP3</accession>
<dbReference type="AlphaFoldDB" id="A0AA35WIP3"/>
<gene>
    <name evidence="1" type="ORF">GBAR_LOCUS13420</name>
</gene>
<reference evidence="1" key="1">
    <citation type="submission" date="2023-03" db="EMBL/GenBank/DDBJ databases">
        <authorList>
            <person name="Steffen K."/>
            <person name="Cardenas P."/>
        </authorList>
    </citation>
    <scope>NUCLEOTIDE SEQUENCE</scope>
</reference>
<keyword evidence="2" id="KW-1185">Reference proteome</keyword>
<organism evidence="1 2">
    <name type="scientific">Geodia barretti</name>
    <name type="common">Barrett's horny sponge</name>
    <dbReference type="NCBI Taxonomy" id="519541"/>
    <lineage>
        <taxon>Eukaryota</taxon>
        <taxon>Metazoa</taxon>
        <taxon>Porifera</taxon>
        <taxon>Demospongiae</taxon>
        <taxon>Heteroscleromorpha</taxon>
        <taxon>Tetractinellida</taxon>
        <taxon>Astrophorina</taxon>
        <taxon>Geodiidae</taxon>
        <taxon>Geodia</taxon>
    </lineage>
</organism>
<dbReference type="EMBL" id="CASHTH010001983">
    <property type="protein sequence ID" value="CAI8022913.1"/>
    <property type="molecule type" value="Genomic_DNA"/>
</dbReference>
<protein>
    <submittedName>
        <fullName evidence="1">Uncharacterized protein</fullName>
    </submittedName>
</protein>
<sequence length="59" mass="6550">MTVPVAFPDTSTLCYEVHGESDKFFNLISDNMRIGQCHYARSGINNPNITLNVIDAVGY</sequence>
<evidence type="ECO:0000313" key="1">
    <source>
        <dbReference type="EMBL" id="CAI8022913.1"/>
    </source>
</evidence>
<dbReference type="Proteomes" id="UP001174909">
    <property type="component" value="Unassembled WGS sequence"/>
</dbReference>
<proteinExistence type="predicted"/>
<name>A0AA35WIP3_GEOBA</name>
<comment type="caution">
    <text evidence="1">The sequence shown here is derived from an EMBL/GenBank/DDBJ whole genome shotgun (WGS) entry which is preliminary data.</text>
</comment>
<evidence type="ECO:0000313" key="2">
    <source>
        <dbReference type="Proteomes" id="UP001174909"/>
    </source>
</evidence>